<reference evidence="3" key="1">
    <citation type="submission" date="2016-10" db="EMBL/GenBank/DDBJ databases">
        <authorList>
            <person name="Varghese N."/>
            <person name="Submissions S."/>
        </authorList>
    </citation>
    <scope>NUCLEOTIDE SEQUENCE [LARGE SCALE GENOMIC DNA]</scope>
    <source>
        <strain evidence="3">DSM 44718</strain>
    </source>
</reference>
<dbReference type="AlphaFoldDB" id="A0A1H3NY88"/>
<feature type="region of interest" description="Disordered" evidence="1">
    <location>
        <begin position="39"/>
        <end position="67"/>
    </location>
</feature>
<gene>
    <name evidence="2" type="ORF">SAMN05421684_2438</name>
</gene>
<evidence type="ECO:0000313" key="3">
    <source>
        <dbReference type="Proteomes" id="UP000199632"/>
    </source>
</evidence>
<keyword evidence="3" id="KW-1185">Reference proteome</keyword>
<feature type="compositionally biased region" description="Basic and acidic residues" evidence="1">
    <location>
        <begin position="50"/>
        <end position="67"/>
    </location>
</feature>
<protein>
    <recommendedName>
        <fullName evidence="4">SPOR domain-containing protein</fullName>
    </recommendedName>
</protein>
<sequence>MSDSGRGTEYYWCTRHHRVETQADICPAMYVLGPFGSKSDAENALQSVQERNEAWDEEDRRWAGEER</sequence>
<name>A0A1H3NY88_9ACTN</name>
<evidence type="ECO:0000313" key="2">
    <source>
        <dbReference type="EMBL" id="SDY93854.1"/>
    </source>
</evidence>
<dbReference type="OrthoDB" id="3268477at2"/>
<organism evidence="2 3">
    <name type="scientific">Asanoa ishikariensis</name>
    <dbReference type="NCBI Taxonomy" id="137265"/>
    <lineage>
        <taxon>Bacteria</taxon>
        <taxon>Bacillati</taxon>
        <taxon>Actinomycetota</taxon>
        <taxon>Actinomycetes</taxon>
        <taxon>Micromonosporales</taxon>
        <taxon>Micromonosporaceae</taxon>
        <taxon>Asanoa</taxon>
    </lineage>
</organism>
<dbReference type="RefSeq" id="WP_090790204.1">
    <property type="nucleotide sequence ID" value="NZ_BOND01000026.1"/>
</dbReference>
<dbReference type="STRING" id="137265.SAMN05421684_2438"/>
<dbReference type="Proteomes" id="UP000199632">
    <property type="component" value="Unassembled WGS sequence"/>
</dbReference>
<accession>A0A1H3NY88</accession>
<evidence type="ECO:0008006" key="4">
    <source>
        <dbReference type="Google" id="ProtNLM"/>
    </source>
</evidence>
<dbReference type="EMBL" id="FNQB01000001">
    <property type="protein sequence ID" value="SDY93854.1"/>
    <property type="molecule type" value="Genomic_DNA"/>
</dbReference>
<proteinExistence type="predicted"/>
<evidence type="ECO:0000256" key="1">
    <source>
        <dbReference type="SAM" id="MobiDB-lite"/>
    </source>
</evidence>